<evidence type="ECO:0000313" key="1">
    <source>
        <dbReference type="EMBL" id="VEI14014.1"/>
    </source>
</evidence>
<dbReference type="RefSeq" id="WP_126417057.1">
    <property type="nucleotide sequence ID" value="NZ_LR134476.1"/>
</dbReference>
<evidence type="ECO:0000313" key="2">
    <source>
        <dbReference type="Proteomes" id="UP000269542"/>
    </source>
</evidence>
<dbReference type="KEGG" id="tbw:NCTC13354_01742"/>
<dbReference type="AlphaFoldDB" id="A0A3S4Z6D1"/>
<proteinExistence type="predicted"/>
<protein>
    <submittedName>
        <fullName evidence="1">Uncharacterized protein</fullName>
    </submittedName>
</protein>
<accession>A0A3S4Z6D1</accession>
<dbReference type="Proteomes" id="UP000269542">
    <property type="component" value="Chromosome"/>
</dbReference>
<reference evidence="1 2" key="1">
    <citation type="submission" date="2018-12" db="EMBL/GenBank/DDBJ databases">
        <authorList>
            <consortium name="Pathogen Informatics"/>
        </authorList>
    </citation>
    <scope>NUCLEOTIDE SEQUENCE [LARGE SCALE GENOMIC DNA]</scope>
    <source>
        <strain evidence="1 2">NCTC13354</strain>
    </source>
</reference>
<name>A0A3S4Z6D1_9ACTO</name>
<keyword evidence="2" id="KW-1185">Reference proteome</keyword>
<dbReference type="OrthoDB" id="3265436at2"/>
<dbReference type="EMBL" id="LR134476">
    <property type="protein sequence ID" value="VEI14014.1"/>
    <property type="molecule type" value="Genomic_DNA"/>
</dbReference>
<gene>
    <name evidence="1" type="ORF">NCTC13354_01742</name>
</gene>
<sequence>MPANKHRKVRDWHPTQLPVHRGIQGRCTVRQVARALPPESPWACELPDIPFIDLLPEPEPSTAQSFLAFLGDVTQAQLGISKDLQPDAQLADVQDFVHSYVDAVLMWVRAALDARAISPPVVKCAFSDASVSYAFGTHWLDIAVDSLASAEQRQQADAYLADLLALPGLEQWHAFPRVAYVEHRTDSTATFSNDSAPGVAPTVSDIQWWASSQMPAPVWIAYDPEVADHFTDPDDPDDDVGAVPVESTGNVYGDDAGDFPIAQHARLLRPGLRVYEFTDVASVKALVERYPARIADPEAAGLYDDWAGNDAPISVGVDWRGVAQDYDGVRLSVPAAMHLAYVPVRVNVPASSTASELGNSPTGELRGTAMLTGWTPGSTIYFTDPAAH</sequence>
<organism evidence="1 2">
    <name type="scientific">Trueperella bialowiezensis</name>
    <dbReference type="NCBI Taxonomy" id="312285"/>
    <lineage>
        <taxon>Bacteria</taxon>
        <taxon>Bacillati</taxon>
        <taxon>Actinomycetota</taxon>
        <taxon>Actinomycetes</taxon>
        <taxon>Actinomycetales</taxon>
        <taxon>Actinomycetaceae</taxon>
        <taxon>Trueperella</taxon>
    </lineage>
</organism>